<dbReference type="Pfam" id="PF14571">
    <property type="entry name" value="Di19_C"/>
    <property type="match status" value="1"/>
</dbReference>
<dbReference type="Proteomes" id="UP000008311">
    <property type="component" value="Unassembled WGS sequence"/>
</dbReference>
<dbReference type="eggNOG" id="ENOG502RY2K">
    <property type="taxonomic scope" value="Eukaryota"/>
</dbReference>
<dbReference type="Pfam" id="PF05605">
    <property type="entry name" value="zf-Di19"/>
    <property type="match status" value="1"/>
</dbReference>
<evidence type="ECO:0000259" key="3">
    <source>
        <dbReference type="Pfam" id="PF05605"/>
    </source>
</evidence>
<feature type="region of interest" description="Disordered" evidence="2">
    <location>
        <begin position="85"/>
        <end position="112"/>
    </location>
</feature>
<feature type="domain" description="Di19 C-terminal" evidence="4">
    <location>
        <begin position="212"/>
        <end position="298"/>
    </location>
</feature>
<dbReference type="InterPro" id="IPR033347">
    <property type="entry name" value="Di19"/>
</dbReference>
<keyword evidence="6" id="KW-1185">Reference proteome</keyword>
<evidence type="ECO:0008006" key="7">
    <source>
        <dbReference type="Google" id="ProtNLM"/>
    </source>
</evidence>
<sequence length="299" mass="33117">MDVDFWPSRVLPAKHLSAVQAAKYTTGNSSIEKRFDKIDSNISKLQKTLDELKELSLLVFKNKRSELSNEKSNLLSQKASLLIKSSGSSKPKNMGNNHSEEESEDERNWDSSENNFNRDHHLLIDDSDGDDDARAYFPCPFCYVDIEIHVLCSHLQNEHCFDLKNAVCPLCAANLGKDVIGHFIVHHASSLKRRRKSLKSGPWIGSSAMINKDLGSFLGSSANGRANINEAAPDPLLSPFLGGVSHSHPKGSEQDESCKMSAHSASFEISWHGGGDKLDSEERRQRAAFVQQLIASTII</sequence>
<dbReference type="STRING" id="3988.B9RAT7"/>
<dbReference type="PANTHER" id="PTHR31875:SF24">
    <property type="entry name" value="PROTEIN DEHYDRATION-INDUCED 19 HOMOLOG 5"/>
    <property type="match status" value="1"/>
</dbReference>
<feature type="domain" description="Di19 zinc-binding" evidence="3">
    <location>
        <begin position="136"/>
        <end position="188"/>
    </location>
</feature>
<comment type="similarity">
    <text evidence="1">Belongs to the Di19 family.</text>
</comment>
<gene>
    <name evidence="5" type="ORF">RCOM_1508600</name>
</gene>
<reference evidence="6" key="1">
    <citation type="journal article" date="2010" name="Nat. Biotechnol.">
        <title>Draft genome sequence of the oilseed species Ricinus communis.</title>
        <authorList>
            <person name="Chan A.P."/>
            <person name="Crabtree J."/>
            <person name="Zhao Q."/>
            <person name="Lorenzi H."/>
            <person name="Orvis J."/>
            <person name="Puiu D."/>
            <person name="Melake-Berhan A."/>
            <person name="Jones K.M."/>
            <person name="Redman J."/>
            <person name="Chen G."/>
            <person name="Cahoon E.B."/>
            <person name="Gedil M."/>
            <person name="Stanke M."/>
            <person name="Haas B.J."/>
            <person name="Wortman J.R."/>
            <person name="Fraser-Liggett C.M."/>
            <person name="Ravel J."/>
            <person name="Rabinowicz P.D."/>
        </authorList>
    </citation>
    <scope>NUCLEOTIDE SEQUENCE [LARGE SCALE GENOMIC DNA]</scope>
    <source>
        <strain evidence="6">cv. Hale</strain>
    </source>
</reference>
<dbReference type="PANTHER" id="PTHR31875">
    <property type="entry name" value="PROTEIN DEHYDRATION-INDUCED 19"/>
    <property type="match status" value="1"/>
</dbReference>
<evidence type="ECO:0000313" key="6">
    <source>
        <dbReference type="Proteomes" id="UP000008311"/>
    </source>
</evidence>
<evidence type="ECO:0000256" key="2">
    <source>
        <dbReference type="SAM" id="MobiDB-lite"/>
    </source>
</evidence>
<protein>
    <recommendedName>
        <fullName evidence="7">Protein DEHYDRATION-INDUCED 19</fullName>
    </recommendedName>
</protein>
<feature type="compositionally biased region" description="Polar residues" evidence="2">
    <location>
        <begin position="85"/>
        <end position="97"/>
    </location>
</feature>
<dbReference type="InterPro" id="IPR027935">
    <property type="entry name" value="Di19_C"/>
</dbReference>
<evidence type="ECO:0000256" key="1">
    <source>
        <dbReference type="ARBA" id="ARBA00007109"/>
    </source>
</evidence>
<dbReference type="InParanoid" id="B9RAT7"/>
<proteinExistence type="inferred from homology"/>
<evidence type="ECO:0000313" key="5">
    <source>
        <dbReference type="EMBL" id="EEF51914.1"/>
    </source>
</evidence>
<dbReference type="AlphaFoldDB" id="B9RAT7"/>
<evidence type="ECO:0000259" key="4">
    <source>
        <dbReference type="Pfam" id="PF14571"/>
    </source>
</evidence>
<dbReference type="InterPro" id="IPR008598">
    <property type="entry name" value="Di19_Zn-bd"/>
</dbReference>
<name>B9RAT7_RICCO</name>
<accession>B9RAT7</accession>
<dbReference type="EMBL" id="EQ973773">
    <property type="protein sequence ID" value="EEF51914.1"/>
    <property type="molecule type" value="Genomic_DNA"/>
</dbReference>
<organism evidence="5 6">
    <name type="scientific">Ricinus communis</name>
    <name type="common">Castor bean</name>
    <dbReference type="NCBI Taxonomy" id="3988"/>
    <lineage>
        <taxon>Eukaryota</taxon>
        <taxon>Viridiplantae</taxon>
        <taxon>Streptophyta</taxon>
        <taxon>Embryophyta</taxon>
        <taxon>Tracheophyta</taxon>
        <taxon>Spermatophyta</taxon>
        <taxon>Magnoliopsida</taxon>
        <taxon>eudicotyledons</taxon>
        <taxon>Gunneridae</taxon>
        <taxon>Pentapetalae</taxon>
        <taxon>rosids</taxon>
        <taxon>fabids</taxon>
        <taxon>Malpighiales</taxon>
        <taxon>Euphorbiaceae</taxon>
        <taxon>Acalyphoideae</taxon>
        <taxon>Acalypheae</taxon>
        <taxon>Ricinus</taxon>
    </lineage>
</organism>